<dbReference type="GO" id="GO:0008168">
    <property type="term" value="F:methyltransferase activity"/>
    <property type="evidence" value="ECO:0007669"/>
    <property type="project" value="UniProtKB-KW"/>
</dbReference>
<gene>
    <name evidence="2" type="ORF">SAMN04488120_1264</name>
</gene>
<evidence type="ECO:0000313" key="2">
    <source>
        <dbReference type="EMBL" id="SFF68693.1"/>
    </source>
</evidence>
<dbReference type="STRING" id="1076937.SAMN04488120_1264"/>
<name>A0A1I2KQ93_9GAMM</name>
<accession>A0A1I2KQ93</accession>
<keyword evidence="3" id="KW-1185">Reference proteome</keyword>
<dbReference type="InterPro" id="IPR041698">
    <property type="entry name" value="Methyltransf_25"/>
</dbReference>
<keyword evidence="2" id="KW-0808">Transferase</keyword>
<dbReference type="Pfam" id="PF13649">
    <property type="entry name" value="Methyltransf_25"/>
    <property type="match status" value="1"/>
</dbReference>
<dbReference type="Proteomes" id="UP000199771">
    <property type="component" value="Unassembled WGS sequence"/>
</dbReference>
<dbReference type="Gene3D" id="3.40.50.150">
    <property type="entry name" value="Vaccinia Virus protein VP39"/>
    <property type="match status" value="1"/>
</dbReference>
<organism evidence="2 3">
    <name type="scientific">Fontimonas thermophila</name>
    <dbReference type="NCBI Taxonomy" id="1076937"/>
    <lineage>
        <taxon>Bacteria</taxon>
        <taxon>Pseudomonadati</taxon>
        <taxon>Pseudomonadota</taxon>
        <taxon>Gammaproteobacteria</taxon>
        <taxon>Nevskiales</taxon>
        <taxon>Nevskiaceae</taxon>
        <taxon>Fontimonas</taxon>
    </lineage>
</organism>
<evidence type="ECO:0000259" key="1">
    <source>
        <dbReference type="Pfam" id="PF13649"/>
    </source>
</evidence>
<keyword evidence="2" id="KW-0489">Methyltransferase</keyword>
<dbReference type="EMBL" id="FOOC01000026">
    <property type="protein sequence ID" value="SFF68693.1"/>
    <property type="molecule type" value="Genomic_DNA"/>
</dbReference>
<reference evidence="2 3" key="1">
    <citation type="submission" date="2016-10" db="EMBL/GenBank/DDBJ databases">
        <authorList>
            <person name="de Groot N.N."/>
        </authorList>
    </citation>
    <scope>NUCLEOTIDE SEQUENCE [LARGE SCALE GENOMIC DNA]</scope>
    <source>
        <strain evidence="2 3">DSM 23609</strain>
    </source>
</reference>
<dbReference type="AlphaFoldDB" id="A0A1I2KQ93"/>
<proteinExistence type="predicted"/>
<dbReference type="GO" id="GO:0032259">
    <property type="term" value="P:methylation"/>
    <property type="evidence" value="ECO:0007669"/>
    <property type="project" value="UniProtKB-KW"/>
</dbReference>
<protein>
    <submittedName>
        <fullName evidence="2">Methyltransferase domain-containing protein</fullName>
    </submittedName>
</protein>
<sequence>MGSEAPVELISRARAWTRYWQSGARHACAGSFQGHYGEATRAFWRAQFARVGVGDRVLELGCGNGSLIQWWVQCGAPWPDAINAVDLADLDLHWLAQLPAELRARVHVHARTSAQALPLADASVTHIYSQYALEYFANERCWQELFRVMAPRVTVAAVVHHRDGYLCRLAREEVLHCDWLLSEQGVLAQAAALLPWWIAAADPLVRQRIIGHAKAEQARAEFNKAMAQLNERCARTQFPDLLRDTAERIMAILQAAPTLGGTTAQCALDALRADLADNRLRVAELVDAALDAGGLVAWQQHFLTAGFSVFDVSELIERDHLFGWTIVASRTQESRQTGRSP</sequence>
<dbReference type="InterPro" id="IPR029063">
    <property type="entry name" value="SAM-dependent_MTases_sf"/>
</dbReference>
<feature type="domain" description="Methyltransferase" evidence="1">
    <location>
        <begin position="57"/>
        <end position="151"/>
    </location>
</feature>
<dbReference type="SUPFAM" id="SSF53335">
    <property type="entry name" value="S-adenosyl-L-methionine-dependent methyltransferases"/>
    <property type="match status" value="1"/>
</dbReference>
<evidence type="ECO:0000313" key="3">
    <source>
        <dbReference type="Proteomes" id="UP000199771"/>
    </source>
</evidence>